<feature type="compositionally biased region" description="Low complexity" evidence="6">
    <location>
        <begin position="470"/>
        <end position="480"/>
    </location>
</feature>
<evidence type="ECO:0000256" key="3">
    <source>
        <dbReference type="ARBA" id="ARBA00022630"/>
    </source>
</evidence>
<evidence type="ECO:0000313" key="9">
    <source>
        <dbReference type="EMBL" id="PLB33820.1"/>
    </source>
</evidence>
<dbReference type="InterPro" id="IPR046373">
    <property type="entry name" value="Acyl-CoA_Oxase/DH_mid-dom_sf"/>
</dbReference>
<sequence>MLVGGWTIACWIIGAALASARDEETASGSTPPVCPVQGWKEAQAEIFQHPVCIETRWVRVTLSDCQSPVISEDPQPVNETVGGNPAGSATGDDAAAASGDQELDTESPLDNVNFLSFEDWKKQNLAKVGQSAEDLGQKRAAGAAGKEDRQRPTGIHNALDSLGDDAEIELDFAGFGANSPDAASPASSWSAGVAVEGRKGADATAQSGEEDVAVPRPGQEAPAAGMAHSKDAGTTCKERFNYASFDCAATVLKTNPECTGSSSVLIENKDSYMLNECRATNKFLILELCDDILVDTVVLANYEFFSSIFHTFRVSVADRYPAKPDQWKELGVYQARNTREVQAFAVENPLIWARYLKIEFLTHYGHEFYCPLSLIRVHGTTMLEEYKHDGDAGRVEEEIAHETLQPHPEGGNLDALETPPPPAAAVEDTETQDGPLPATCPRSRTEASTHLLQEPTCGVKETSPTEPVESAKAAAQSPHSPSHPPKETAGPSADAVASVDPGADTGKEAAESKATEQKGAPTAQSSSPSSTPTIPVSAAQKNATTETDTRATHPPPKDEAGGHSGPGGNAGPAEGPRSTTTQPPAANPTTQESFFKSVNKRLQMLESNSTLSLLYIEEQSRILRDAFNKVEKRQLGKTSTFLENLNGTVLGELKQFREQYDQVWHSVALEFEHQRIQYHQEVSAINGQLGILADELVFQKRVTVIQSLLVLLCFALVLFSRGNVGSYMDFPRMQNMMSRSYSFRSGSPPLFGSPSGSPSSTRPTSSYRNLASGGDDEEDEDDNDSQDEGVPTTAGVYSPPTPTSDPSTDDEAGAKSAAVADGLAPPDVTPPHLRSRSSPPVMNGGPLTDRSTNTHLANNADHEKAQDLKNAPATMNSMEYHRQVLQGKLEGDDKNQASYVSPSDDIMSPCSKKLSDLKGKRFKKSPSPSSATGPRRPSTWYVEQFVEKDCIPAEPTFQAQLGQGEKRWKTNPVVLENLKAKARSLGLWNMFLPKNHFSQGAGFSNLEYGLMAEYLGKSKLASEATNNAAPDTGNMEVLAKYGNEAQKRQWLAPLLDGKIRSAFLMTEPEVASSDATNIQLDIRREGNEYVLNGSSVILVEANTPGVTVHRMLTVYGYDDAPHGHGHISFNNVRVPAANMVLGEGRGFEIIQGRLGPGRIHHAMRTIGAAEKALEWMIARINDDRKQTFGKPLAAHGVILEWIARSRIEIDAARLIVLNAAAKIDAGDAKSALKEIAQAKVLVPQTALTVIDRAVQAYGAAGVCQDTPLANLWAMIRTLRIADGPDEVHLQQLGKRENRARKDAVMEKLNWQRAEGERQLAAAGYPKSHL</sequence>
<dbReference type="Gene3D" id="1.10.540.10">
    <property type="entry name" value="Acyl-CoA dehydrogenase/oxidase, N-terminal domain"/>
    <property type="match status" value="1"/>
</dbReference>
<accession>A0A2I2EZN5</accession>
<dbReference type="STRING" id="41067.A0A2I2EZN5"/>
<evidence type="ECO:0000313" key="10">
    <source>
        <dbReference type="Proteomes" id="UP000234585"/>
    </source>
</evidence>
<dbReference type="PROSITE" id="PS51469">
    <property type="entry name" value="SUN"/>
    <property type="match status" value="1"/>
</dbReference>
<keyword evidence="4" id="KW-0274">FAD</keyword>
<feature type="region of interest" description="Disordered" evidence="6">
    <location>
        <begin position="68"/>
        <end position="107"/>
    </location>
</feature>
<feature type="signal peptide" evidence="7">
    <location>
        <begin position="1"/>
        <end position="18"/>
    </location>
</feature>
<dbReference type="InterPro" id="IPR009100">
    <property type="entry name" value="AcylCoA_DH/oxidase_NM_dom_sf"/>
</dbReference>
<dbReference type="Gene3D" id="2.40.110.10">
    <property type="entry name" value="Butyryl-CoA Dehydrogenase, subunit A, domain 2"/>
    <property type="match status" value="2"/>
</dbReference>
<feature type="compositionally biased region" description="Acidic residues" evidence="6">
    <location>
        <begin position="774"/>
        <end position="787"/>
    </location>
</feature>
<dbReference type="InterPro" id="IPR009075">
    <property type="entry name" value="AcylCo_DH/oxidase_C"/>
</dbReference>
<dbReference type="EMBL" id="KZ559193">
    <property type="protein sequence ID" value="PLB33820.1"/>
    <property type="molecule type" value="Genomic_DNA"/>
</dbReference>
<dbReference type="InterPro" id="IPR036250">
    <property type="entry name" value="AcylCo_DH-like_C"/>
</dbReference>
<dbReference type="InterPro" id="IPR037069">
    <property type="entry name" value="AcylCoA_DH/ox_N_sf"/>
</dbReference>
<dbReference type="Gene3D" id="2.60.120.260">
    <property type="entry name" value="Galactose-binding domain-like"/>
    <property type="match status" value="1"/>
</dbReference>
<name>A0A2I2EZN5_ASPCN</name>
<dbReference type="PANTHER" id="PTHR48083:SF13">
    <property type="entry name" value="ACYL-COA DEHYDROGENASE FAMILY MEMBER 11"/>
    <property type="match status" value="1"/>
</dbReference>
<dbReference type="RefSeq" id="XP_024667832.1">
    <property type="nucleotide sequence ID" value="XM_024818158.1"/>
</dbReference>
<feature type="compositionally biased region" description="Basic and acidic residues" evidence="6">
    <location>
        <begin position="547"/>
        <end position="561"/>
    </location>
</feature>
<dbReference type="Pfam" id="PF07738">
    <property type="entry name" value="Sad1_UNC"/>
    <property type="match status" value="1"/>
</dbReference>
<keyword evidence="5" id="KW-0560">Oxidoreductase</keyword>
<keyword evidence="10" id="KW-1185">Reference proteome</keyword>
<feature type="region of interest" description="Disordered" evidence="6">
    <location>
        <begin position="197"/>
        <end position="228"/>
    </location>
</feature>
<keyword evidence="3" id="KW-0285">Flavoprotein</keyword>
<dbReference type="Gene3D" id="1.20.140.10">
    <property type="entry name" value="Butyryl-CoA Dehydrogenase, subunit A, domain 3"/>
    <property type="match status" value="1"/>
</dbReference>
<feature type="domain" description="SUN" evidence="8">
    <location>
        <begin position="192"/>
        <end position="382"/>
    </location>
</feature>
<feature type="chain" id="PRO_5014183847" description="SUN domain-containing protein" evidence="7">
    <location>
        <begin position="19"/>
        <end position="1329"/>
    </location>
</feature>
<dbReference type="InterPro" id="IPR007727">
    <property type="entry name" value="Spo12"/>
</dbReference>
<feature type="region of interest" description="Disordered" evidence="6">
    <location>
        <begin position="131"/>
        <end position="155"/>
    </location>
</feature>
<evidence type="ECO:0000256" key="6">
    <source>
        <dbReference type="SAM" id="MobiDB-lite"/>
    </source>
</evidence>
<dbReference type="InterPro" id="IPR050741">
    <property type="entry name" value="Acyl-CoA_dehydrogenase"/>
</dbReference>
<proteinExistence type="inferred from homology"/>
<feature type="compositionally biased region" description="Basic and acidic residues" evidence="6">
    <location>
        <begin position="505"/>
        <end position="516"/>
    </location>
</feature>
<dbReference type="InterPro" id="IPR012919">
    <property type="entry name" value="SUN_dom"/>
</dbReference>
<evidence type="ECO:0000256" key="2">
    <source>
        <dbReference type="ARBA" id="ARBA00009347"/>
    </source>
</evidence>
<evidence type="ECO:0000259" key="8">
    <source>
        <dbReference type="PROSITE" id="PS51469"/>
    </source>
</evidence>
<evidence type="ECO:0000256" key="5">
    <source>
        <dbReference type="ARBA" id="ARBA00023002"/>
    </source>
</evidence>
<reference evidence="9 10" key="1">
    <citation type="submission" date="2017-12" db="EMBL/GenBank/DDBJ databases">
        <authorList>
            <consortium name="DOE Joint Genome Institute"/>
            <person name="Haridas S."/>
            <person name="Kjaerbolling I."/>
            <person name="Vesth T.C."/>
            <person name="Frisvad J.C."/>
            <person name="Nybo J.L."/>
            <person name="Theobald S."/>
            <person name="Kuo A."/>
            <person name="Bowyer P."/>
            <person name="Matsuda Y."/>
            <person name="Mondo S."/>
            <person name="Lyhne E.K."/>
            <person name="Kogle M.E."/>
            <person name="Clum A."/>
            <person name="Lipzen A."/>
            <person name="Salamov A."/>
            <person name="Ngan C.Y."/>
            <person name="Daum C."/>
            <person name="Chiniquy J."/>
            <person name="Barry K."/>
            <person name="LaButti K."/>
            <person name="Simmons B.A."/>
            <person name="Magnuson J.K."/>
            <person name="Mortensen U.H."/>
            <person name="Larsen T.O."/>
            <person name="Grigoriev I.V."/>
            <person name="Baker S.E."/>
            <person name="Andersen M.R."/>
            <person name="Nordberg H.P."/>
            <person name="Cantor M.N."/>
            <person name="Hua S.X."/>
        </authorList>
    </citation>
    <scope>NUCLEOTIDE SEQUENCE [LARGE SCALE GENOMIC DNA]</scope>
    <source>
        <strain evidence="9 10">CBS 102.13</strain>
    </source>
</reference>
<feature type="compositionally biased region" description="Low complexity" evidence="6">
    <location>
        <begin position="748"/>
        <end position="766"/>
    </location>
</feature>
<evidence type="ECO:0000256" key="4">
    <source>
        <dbReference type="ARBA" id="ARBA00022827"/>
    </source>
</evidence>
<keyword evidence="7" id="KW-0732">Signal</keyword>
<dbReference type="InterPro" id="IPR013786">
    <property type="entry name" value="AcylCoA_DH/ox_N"/>
</dbReference>
<feature type="compositionally biased region" description="Low complexity" evidence="6">
    <location>
        <begin position="86"/>
        <end position="100"/>
    </location>
</feature>
<dbReference type="FunFam" id="2.60.120.260:FF:000082">
    <property type="entry name" value="Sad1/UNC domain protein"/>
    <property type="match status" value="1"/>
</dbReference>
<comment type="cofactor">
    <cofactor evidence="1">
        <name>FAD</name>
        <dbReference type="ChEBI" id="CHEBI:57692"/>
    </cofactor>
</comment>
<feature type="region of interest" description="Disordered" evidence="6">
    <location>
        <begin position="890"/>
        <end position="938"/>
    </location>
</feature>
<feature type="compositionally biased region" description="Low complexity" evidence="6">
    <location>
        <begin position="520"/>
        <end position="539"/>
    </location>
</feature>
<dbReference type="Proteomes" id="UP000234585">
    <property type="component" value="Unassembled WGS sequence"/>
</dbReference>
<feature type="compositionally biased region" description="Low complexity" evidence="6">
    <location>
        <begin position="571"/>
        <end position="591"/>
    </location>
</feature>
<organism evidence="9 10">
    <name type="scientific">Aspergillus candidus</name>
    <dbReference type="NCBI Taxonomy" id="41067"/>
    <lineage>
        <taxon>Eukaryota</taxon>
        <taxon>Fungi</taxon>
        <taxon>Dikarya</taxon>
        <taxon>Ascomycota</taxon>
        <taxon>Pezizomycotina</taxon>
        <taxon>Eurotiomycetes</taxon>
        <taxon>Eurotiomycetidae</taxon>
        <taxon>Eurotiales</taxon>
        <taxon>Aspergillaceae</taxon>
        <taxon>Aspergillus</taxon>
        <taxon>Aspergillus subgen. Circumdati</taxon>
    </lineage>
</organism>
<comment type="similarity">
    <text evidence="2">Belongs to the acyl-CoA dehydrogenase family.</text>
</comment>
<protein>
    <recommendedName>
        <fullName evidence="8">SUN domain-containing protein</fullName>
    </recommendedName>
</protein>
<dbReference type="Pfam" id="PF00441">
    <property type="entry name" value="Acyl-CoA_dh_1"/>
    <property type="match status" value="1"/>
</dbReference>
<dbReference type="GeneID" id="36525318"/>
<dbReference type="GO" id="GO:0005737">
    <property type="term" value="C:cytoplasm"/>
    <property type="evidence" value="ECO:0007669"/>
    <property type="project" value="TreeGrafter"/>
</dbReference>
<dbReference type="GO" id="GO:0050660">
    <property type="term" value="F:flavin adenine dinucleotide binding"/>
    <property type="evidence" value="ECO:0007669"/>
    <property type="project" value="InterPro"/>
</dbReference>
<dbReference type="Pfam" id="PF05032">
    <property type="entry name" value="Spo12"/>
    <property type="match status" value="1"/>
</dbReference>
<evidence type="ECO:0000256" key="1">
    <source>
        <dbReference type="ARBA" id="ARBA00001974"/>
    </source>
</evidence>
<feature type="region of interest" description="Disordered" evidence="6">
    <location>
        <begin position="748"/>
        <end position="864"/>
    </location>
</feature>
<dbReference type="GO" id="GO:0033539">
    <property type="term" value="P:fatty acid beta-oxidation using acyl-CoA dehydrogenase"/>
    <property type="evidence" value="ECO:0007669"/>
    <property type="project" value="TreeGrafter"/>
</dbReference>
<evidence type="ECO:0000256" key="7">
    <source>
        <dbReference type="SAM" id="SignalP"/>
    </source>
</evidence>
<dbReference type="OrthoDB" id="434771at2759"/>
<dbReference type="Pfam" id="PF02771">
    <property type="entry name" value="Acyl-CoA_dh_N"/>
    <property type="match status" value="1"/>
</dbReference>
<gene>
    <name evidence="9" type="ORF">BDW47DRAFT_134735</name>
</gene>
<dbReference type="GO" id="GO:0003995">
    <property type="term" value="F:acyl-CoA dehydrogenase activity"/>
    <property type="evidence" value="ECO:0007669"/>
    <property type="project" value="TreeGrafter"/>
</dbReference>
<dbReference type="PANTHER" id="PTHR48083">
    <property type="entry name" value="MEDIUM-CHAIN SPECIFIC ACYL-COA DEHYDROGENASE, MITOCHONDRIAL-RELATED"/>
    <property type="match status" value="1"/>
</dbReference>
<feature type="region of interest" description="Disordered" evidence="6">
    <location>
        <begin position="404"/>
        <end position="591"/>
    </location>
</feature>
<dbReference type="SUPFAM" id="SSF47203">
    <property type="entry name" value="Acyl-CoA dehydrogenase C-terminal domain-like"/>
    <property type="match status" value="1"/>
</dbReference>
<dbReference type="SUPFAM" id="SSF56645">
    <property type="entry name" value="Acyl-CoA dehydrogenase NM domain-like"/>
    <property type="match status" value="1"/>
</dbReference>